<comment type="similarity">
    <text evidence="2">Belongs to the natural cytotoxicity receptor (NCR) family.</text>
</comment>
<evidence type="ECO:0000256" key="5">
    <source>
        <dbReference type="ARBA" id="ARBA00022692"/>
    </source>
</evidence>
<dbReference type="PROSITE" id="PS50835">
    <property type="entry name" value="IG_LIKE"/>
    <property type="match status" value="1"/>
</dbReference>
<feature type="transmembrane region" description="Helical" evidence="16">
    <location>
        <begin position="225"/>
        <end position="247"/>
    </location>
</feature>
<evidence type="ECO:0000256" key="11">
    <source>
        <dbReference type="ARBA" id="ARBA00023170"/>
    </source>
</evidence>
<evidence type="ECO:0000256" key="16">
    <source>
        <dbReference type="SAM" id="Phobius"/>
    </source>
</evidence>
<dbReference type="PANTHER" id="PTHR47904">
    <property type="entry name" value="NATURAL CYTOTOXICITY TRIGGERING RECEPTOR 3"/>
    <property type="match status" value="1"/>
</dbReference>
<dbReference type="GO" id="GO:0005886">
    <property type="term" value="C:plasma membrane"/>
    <property type="evidence" value="ECO:0007669"/>
    <property type="project" value="UniProtKB-SubCell"/>
</dbReference>
<dbReference type="CTD" id="259197"/>
<evidence type="ECO:0000256" key="1">
    <source>
        <dbReference type="ARBA" id="ARBA00004251"/>
    </source>
</evidence>
<evidence type="ECO:0000256" key="14">
    <source>
        <dbReference type="ARBA" id="ARBA00032296"/>
    </source>
</evidence>
<evidence type="ECO:0000256" key="2">
    <source>
        <dbReference type="ARBA" id="ARBA00006531"/>
    </source>
</evidence>
<dbReference type="InterPro" id="IPR036179">
    <property type="entry name" value="Ig-like_dom_sf"/>
</dbReference>
<keyword evidence="10" id="KW-1015">Disulfide bond</keyword>
<dbReference type="GeneID" id="113927743"/>
<dbReference type="OrthoDB" id="9950892at2759"/>
<dbReference type="AlphaFoldDB" id="A0A6J2DTN7"/>
<keyword evidence="5 16" id="KW-0812">Transmembrane</keyword>
<keyword evidence="6" id="KW-0732">Signal</keyword>
<feature type="compositionally biased region" description="Low complexity" evidence="15">
    <location>
        <begin position="24"/>
        <end position="34"/>
    </location>
</feature>
<evidence type="ECO:0000256" key="15">
    <source>
        <dbReference type="SAM" id="MobiDB-lite"/>
    </source>
</evidence>
<comment type="subcellular location">
    <subcellularLocation>
        <location evidence="1">Cell membrane</location>
        <topology evidence="1">Single-pass type I membrane protein</topology>
    </subcellularLocation>
</comment>
<evidence type="ECO:0000256" key="9">
    <source>
        <dbReference type="ARBA" id="ARBA00023136"/>
    </source>
</evidence>
<dbReference type="GO" id="GO:0002429">
    <property type="term" value="P:immune response-activating cell surface receptor signaling pathway"/>
    <property type="evidence" value="ECO:0007669"/>
    <property type="project" value="InterPro"/>
</dbReference>
<dbReference type="GO" id="GO:0030101">
    <property type="term" value="P:natural killer cell activation"/>
    <property type="evidence" value="ECO:0007669"/>
    <property type="project" value="TreeGrafter"/>
</dbReference>
<feature type="domain" description="Ig-like" evidence="17">
    <location>
        <begin position="53"/>
        <end position="150"/>
    </location>
</feature>
<dbReference type="KEGG" id="zca:113927743"/>
<dbReference type="GO" id="GO:0045954">
    <property type="term" value="P:positive regulation of natural killer cell mediated cytotoxicity"/>
    <property type="evidence" value="ECO:0007669"/>
    <property type="project" value="InterPro"/>
</dbReference>
<organism evidence="18 19">
    <name type="scientific">Zalophus californianus</name>
    <name type="common">California sealion</name>
    <dbReference type="NCBI Taxonomy" id="9704"/>
    <lineage>
        <taxon>Eukaryota</taxon>
        <taxon>Metazoa</taxon>
        <taxon>Chordata</taxon>
        <taxon>Craniata</taxon>
        <taxon>Vertebrata</taxon>
        <taxon>Euteleostomi</taxon>
        <taxon>Mammalia</taxon>
        <taxon>Eutheria</taxon>
        <taxon>Laurasiatheria</taxon>
        <taxon>Carnivora</taxon>
        <taxon>Caniformia</taxon>
        <taxon>Pinnipedia</taxon>
        <taxon>Otariidae</taxon>
        <taxon>Zalophus</taxon>
    </lineage>
</organism>
<evidence type="ECO:0000256" key="10">
    <source>
        <dbReference type="ARBA" id="ARBA00023157"/>
    </source>
</evidence>
<keyword evidence="13" id="KW-0393">Immunoglobulin domain</keyword>
<accession>A0A6J2DTN7</accession>
<evidence type="ECO:0000256" key="3">
    <source>
        <dbReference type="ARBA" id="ARBA00019135"/>
    </source>
</evidence>
<sequence>MFIRTWPEEESPASHHSQHRRKSPTLLLRSPLPTGTPSDMTRMLLLIFIMVHPGSCALWVFQPPEIRTQEGTAAFLPCSFNASRGKLAIGSVTWYRDKVAPEKEVRNGTPEFRGRLAPLPSSRFLYDHQAELHIWDTQDCDAGVYVCRVEVLGLGAGTGNGTLLVVEKGEMGDPTLPGRWESFPEAPCSLSLPGPVPASSLGPPFAPSFYRPHAGPPWLGASTVLLLRAGFYAFSFICVAMGSSIYYQGKCHRHLGTRCHFLDAADE</sequence>
<dbReference type="Gene3D" id="2.60.40.10">
    <property type="entry name" value="Immunoglobulins"/>
    <property type="match status" value="1"/>
</dbReference>
<dbReference type="InterPro" id="IPR003599">
    <property type="entry name" value="Ig_sub"/>
</dbReference>
<proteinExistence type="inferred from homology"/>
<keyword evidence="12" id="KW-0325">Glycoprotein</keyword>
<name>A0A6J2DTN7_ZALCA</name>
<evidence type="ECO:0000256" key="6">
    <source>
        <dbReference type="ARBA" id="ARBA00022729"/>
    </source>
</evidence>
<evidence type="ECO:0000256" key="12">
    <source>
        <dbReference type="ARBA" id="ARBA00023180"/>
    </source>
</evidence>
<keyword evidence="18" id="KW-1185">Reference proteome</keyword>
<evidence type="ECO:0000256" key="7">
    <source>
        <dbReference type="ARBA" id="ARBA00022859"/>
    </source>
</evidence>
<evidence type="ECO:0000256" key="8">
    <source>
        <dbReference type="ARBA" id="ARBA00022989"/>
    </source>
</evidence>
<dbReference type="Proteomes" id="UP000515165">
    <property type="component" value="Chromosome 7"/>
</dbReference>
<dbReference type="InterPro" id="IPR013106">
    <property type="entry name" value="Ig_V-set"/>
</dbReference>
<keyword evidence="9 16" id="KW-0472">Membrane</keyword>
<dbReference type="InterPro" id="IPR043226">
    <property type="entry name" value="NCR3"/>
</dbReference>
<dbReference type="RefSeq" id="XP_027459664.1">
    <property type="nucleotide sequence ID" value="XM_027603863.1"/>
</dbReference>
<reference evidence="19" key="1">
    <citation type="submission" date="2025-08" db="UniProtKB">
        <authorList>
            <consortium name="RefSeq"/>
        </authorList>
    </citation>
    <scope>IDENTIFICATION</scope>
    <source>
        <tissue evidence="19">Blood</tissue>
    </source>
</reference>
<evidence type="ECO:0000313" key="18">
    <source>
        <dbReference type="Proteomes" id="UP000515165"/>
    </source>
</evidence>
<protein>
    <recommendedName>
        <fullName evidence="3">Natural cytotoxicity triggering receptor 3</fullName>
    </recommendedName>
    <alternativeName>
        <fullName evidence="14">Natural killer cell p30-related protein</fullName>
    </alternativeName>
</protein>
<keyword evidence="4" id="KW-1003">Cell membrane</keyword>
<evidence type="ECO:0000259" key="17">
    <source>
        <dbReference type="PROSITE" id="PS50835"/>
    </source>
</evidence>
<dbReference type="InterPro" id="IPR013783">
    <property type="entry name" value="Ig-like_fold"/>
</dbReference>
<keyword evidence="8 16" id="KW-1133">Transmembrane helix</keyword>
<evidence type="ECO:0000313" key="19">
    <source>
        <dbReference type="RefSeq" id="XP_027459664.1"/>
    </source>
</evidence>
<evidence type="ECO:0000256" key="4">
    <source>
        <dbReference type="ARBA" id="ARBA00022475"/>
    </source>
</evidence>
<dbReference type="InterPro" id="IPR007110">
    <property type="entry name" value="Ig-like_dom"/>
</dbReference>
<dbReference type="SUPFAM" id="SSF48726">
    <property type="entry name" value="Immunoglobulin"/>
    <property type="match status" value="1"/>
</dbReference>
<gene>
    <name evidence="19" type="primary">NCR3</name>
</gene>
<dbReference type="PANTHER" id="PTHR47904:SF1">
    <property type="entry name" value="NATURAL CYTOTOXICITY TRIGGERING RECEPTOR 3"/>
    <property type="match status" value="1"/>
</dbReference>
<keyword evidence="7" id="KW-0391">Immunity</keyword>
<dbReference type="Pfam" id="PF07686">
    <property type="entry name" value="V-set"/>
    <property type="match status" value="1"/>
</dbReference>
<dbReference type="SMART" id="SM00409">
    <property type="entry name" value="IG"/>
    <property type="match status" value="1"/>
</dbReference>
<keyword evidence="11 19" id="KW-0675">Receptor</keyword>
<feature type="region of interest" description="Disordered" evidence="15">
    <location>
        <begin position="1"/>
        <end position="34"/>
    </location>
</feature>
<dbReference type="FunFam" id="2.60.40.10:FF:000860">
    <property type="entry name" value="natural cytotoxicity triggering receptor 3"/>
    <property type="match status" value="1"/>
</dbReference>
<evidence type="ECO:0000256" key="13">
    <source>
        <dbReference type="ARBA" id="ARBA00023319"/>
    </source>
</evidence>